<proteinExistence type="predicted"/>
<evidence type="ECO:0000313" key="5">
    <source>
        <dbReference type="EMBL" id="CDK26807.1"/>
    </source>
</evidence>
<feature type="domain" description="Septin-type G" evidence="4">
    <location>
        <begin position="1"/>
        <end position="266"/>
    </location>
</feature>
<dbReference type="GO" id="GO:0032156">
    <property type="term" value="C:septin cytoskeleton"/>
    <property type="evidence" value="ECO:0007669"/>
    <property type="project" value="UniProtKB-ARBA"/>
</dbReference>
<evidence type="ECO:0000313" key="6">
    <source>
        <dbReference type="Proteomes" id="UP000019384"/>
    </source>
</evidence>
<keyword evidence="6" id="KW-1185">Reference proteome</keyword>
<dbReference type="PROSITE" id="PS00675">
    <property type="entry name" value="SIGMA54_INTERACT_1"/>
    <property type="match status" value="1"/>
</dbReference>
<organism evidence="5 6">
    <name type="scientific">Kuraishia capsulata CBS 1993</name>
    <dbReference type="NCBI Taxonomy" id="1382522"/>
    <lineage>
        <taxon>Eukaryota</taxon>
        <taxon>Fungi</taxon>
        <taxon>Dikarya</taxon>
        <taxon>Ascomycota</taxon>
        <taxon>Saccharomycotina</taxon>
        <taxon>Pichiomycetes</taxon>
        <taxon>Pichiales</taxon>
        <taxon>Pichiaceae</taxon>
        <taxon>Kuraishia</taxon>
    </lineage>
</organism>
<keyword evidence="3" id="KW-0342">GTP-binding</keyword>
<dbReference type="RefSeq" id="XP_022458804.1">
    <property type="nucleotide sequence ID" value="XM_022603061.1"/>
</dbReference>
<dbReference type="Gene3D" id="3.40.50.300">
    <property type="entry name" value="P-loop containing nucleotide triphosphate hydrolases"/>
    <property type="match status" value="1"/>
</dbReference>
<reference evidence="5" key="1">
    <citation type="submission" date="2013-12" db="EMBL/GenBank/DDBJ databases">
        <authorList>
            <person name="Genoscope - CEA"/>
        </authorList>
    </citation>
    <scope>NUCLEOTIDE SEQUENCE</scope>
    <source>
        <strain evidence="5">CBS 1993</strain>
    </source>
</reference>
<dbReference type="GO" id="GO:0005938">
    <property type="term" value="C:cell cortex"/>
    <property type="evidence" value="ECO:0007669"/>
    <property type="project" value="UniProtKB-ARBA"/>
</dbReference>
<evidence type="ECO:0000256" key="2">
    <source>
        <dbReference type="ARBA" id="ARBA00022741"/>
    </source>
</evidence>
<evidence type="ECO:0000256" key="1">
    <source>
        <dbReference type="ARBA" id="ARBA00004266"/>
    </source>
</evidence>
<dbReference type="GO" id="GO:0005525">
    <property type="term" value="F:GTP binding"/>
    <property type="evidence" value="ECO:0007669"/>
    <property type="project" value="UniProtKB-KW"/>
</dbReference>
<dbReference type="AlphaFoldDB" id="W6MP11"/>
<dbReference type="GeneID" id="34520192"/>
<comment type="subcellular location">
    <subcellularLocation>
        <location evidence="1">Bud neck</location>
    </subcellularLocation>
</comment>
<dbReference type="PROSITE" id="PS51719">
    <property type="entry name" value="G_SEPTIN"/>
    <property type="match status" value="1"/>
</dbReference>
<dbReference type="InterPro" id="IPR027417">
    <property type="entry name" value="P-loop_NTPase"/>
</dbReference>
<protein>
    <recommendedName>
        <fullName evidence="4">Septin-type G domain-containing protein</fullName>
    </recommendedName>
</protein>
<dbReference type="InterPro" id="IPR025662">
    <property type="entry name" value="Sigma_54_int_dom_ATP-bd_1"/>
</dbReference>
<dbReference type="OrthoDB" id="416553at2759"/>
<keyword evidence="2" id="KW-0547">Nucleotide-binding</keyword>
<dbReference type="PANTHER" id="PTHR18884">
    <property type="entry name" value="SEPTIN"/>
    <property type="match status" value="1"/>
</dbReference>
<dbReference type="InterPro" id="IPR030379">
    <property type="entry name" value="G_SEPTIN_dom"/>
</dbReference>
<dbReference type="InterPro" id="IPR016491">
    <property type="entry name" value="Septin"/>
</dbReference>
<name>W6MP11_9ASCO</name>
<dbReference type="EMBL" id="HG793127">
    <property type="protein sequence ID" value="CDK26807.1"/>
    <property type="molecule type" value="Genomic_DNA"/>
</dbReference>
<dbReference type="Proteomes" id="UP000019384">
    <property type="component" value="Unassembled WGS sequence"/>
</dbReference>
<accession>W6MP11</accession>
<sequence length="287" mass="32342">MMVCGETGTGKSTFVKMLCGENCFGEDPLPEFKPGMDPQVSIRTFNALVMEEETPINLDVVMVPGFGDKVDNRRCSGIVLDYLNNQLNSVLNEECRIQRNSMVKDGRVHVLLYFIRPTGKGLRQLDINFMKLVGPRCNLIPVLSKADVMSSAELITNKKKVMADITANNIEIYDFGPWIEDANEGELPEFLKVLPFAVMSSTEKREVDGKEQYVREYPWGTAIPEDVTHSDYLMLKILLLGTCLQDLKDTTVNVIYERFRTERLSSKVNIRSASSAKVMNALIDRVT</sequence>
<gene>
    <name evidence="5" type="ORF">KUCA_T00002781001</name>
</gene>
<dbReference type="CDD" id="cd01850">
    <property type="entry name" value="CDC_Septin"/>
    <property type="match status" value="1"/>
</dbReference>
<dbReference type="SUPFAM" id="SSF52540">
    <property type="entry name" value="P-loop containing nucleoside triphosphate hydrolases"/>
    <property type="match status" value="1"/>
</dbReference>
<dbReference type="Pfam" id="PF00735">
    <property type="entry name" value="Septin"/>
    <property type="match status" value="1"/>
</dbReference>
<evidence type="ECO:0000259" key="4">
    <source>
        <dbReference type="PROSITE" id="PS51719"/>
    </source>
</evidence>
<evidence type="ECO:0000256" key="3">
    <source>
        <dbReference type="ARBA" id="ARBA00023134"/>
    </source>
</evidence>
<dbReference type="STRING" id="1382522.W6MP11"/>
<dbReference type="GO" id="GO:0005935">
    <property type="term" value="C:cellular bud neck"/>
    <property type="evidence" value="ECO:0007669"/>
    <property type="project" value="UniProtKB-SubCell"/>
</dbReference>
<reference evidence="5" key="2">
    <citation type="submission" date="2014-02" db="EMBL/GenBank/DDBJ databases">
        <title>Complete DNA sequence of /Kuraishia capsulata/ illustrates novel genomic features among budding yeasts (/Saccharomycotina/).</title>
        <authorList>
            <person name="Morales L."/>
            <person name="Noel B."/>
            <person name="Porcel B."/>
            <person name="Marcet-Houben M."/>
            <person name="Hullo M-F."/>
            <person name="Sacerdot C."/>
            <person name="Tekaia F."/>
            <person name="Leh-Louis V."/>
            <person name="Despons L."/>
            <person name="Khanna V."/>
            <person name="Aury J-M."/>
            <person name="Barbe V."/>
            <person name="Couloux A."/>
            <person name="Labadie K."/>
            <person name="Pelletier E."/>
            <person name="Souciet J-L."/>
            <person name="Boekhout T."/>
            <person name="Gabaldon T."/>
            <person name="Wincker P."/>
            <person name="Dujon B."/>
        </authorList>
    </citation>
    <scope>NUCLEOTIDE SEQUENCE</scope>
    <source>
        <strain evidence="5">CBS 1993</strain>
    </source>
</reference>
<dbReference type="PIRSF" id="PIRSF006698">
    <property type="entry name" value="Septin"/>
    <property type="match status" value="1"/>
</dbReference>
<dbReference type="HOGENOM" id="CLU_017718_7_0_1"/>